<feature type="region of interest" description="Disordered" evidence="16">
    <location>
        <begin position="1"/>
        <end position="34"/>
    </location>
</feature>
<evidence type="ECO:0000256" key="4">
    <source>
        <dbReference type="ARBA" id="ARBA00022454"/>
    </source>
</evidence>
<feature type="coiled-coil region" evidence="15">
    <location>
        <begin position="236"/>
        <end position="263"/>
    </location>
</feature>
<dbReference type="GO" id="GO:0035861">
    <property type="term" value="C:site of double-strand break"/>
    <property type="evidence" value="ECO:0007669"/>
    <property type="project" value="TreeGrafter"/>
</dbReference>
<evidence type="ECO:0000313" key="19">
    <source>
        <dbReference type="Proteomes" id="UP000472265"/>
    </source>
</evidence>
<dbReference type="GO" id="GO:0005524">
    <property type="term" value="F:ATP binding"/>
    <property type="evidence" value="ECO:0007669"/>
    <property type="project" value="UniProtKB-KW"/>
</dbReference>
<evidence type="ECO:0000256" key="12">
    <source>
        <dbReference type="ARBA" id="ARBA00053909"/>
    </source>
</evidence>
<dbReference type="Gene3D" id="3.40.50.300">
    <property type="entry name" value="P-loop containing nucleotide triphosphate hydrolases"/>
    <property type="match status" value="2"/>
</dbReference>
<reference evidence="18" key="1">
    <citation type="submission" date="2021-04" db="EMBL/GenBank/DDBJ databases">
        <authorList>
            <consortium name="Wellcome Sanger Institute Data Sharing"/>
        </authorList>
    </citation>
    <scope>NUCLEOTIDE SEQUENCE [LARGE SCALE GENOMIC DNA]</scope>
</reference>
<dbReference type="Proteomes" id="UP000472265">
    <property type="component" value="Chromosome 22"/>
</dbReference>
<sequence>MSKRKSSSAGDKPHKRAKPVEEEDANDHDSDQEDHLAGEVVSDAGIVESITLKNFMCHSLLGPFTFGSNVNFVVGNNGSGKSAVLTALIVALGGNAQATNRGSSLKGFVKEGESSADVSITLRNKGRDAYKPDVYGTAIVVDLRITREGLRTYKLKSKSGLLVSNKKEELLSILDNFNIQVNNPVSVLTQEMSKYFLHSKGEGDKYKFFMKATQLDQMREDFVYIKTTKHLTEDKVEQHSECLKDLKRKYLEKEDRYKSLASLDEMHTKLEELQKQMAWALVKPMKEKLQSDRRSTEKFDEKVEEWKVSQEFKTHFISQTTFLLLSMHRPHPCSVLKAEVQKRNATFKSTSIKMKYTSSVFRREQEMLQRSVDANRRNLQTMESSRSNRLRRFGEHVPALVNAIEEAYKKGQFKQKPRGPLGYHISLKDPEMALAVESCLKGQLQAFTCDNHEDERVLQGLMTRVLPRGRRPAIITSSFLPRVHDTRKRAVNHPEYPSVLQALEIEDPVVANCLIDQKGIESVLLIKNRTDARRVMQGRNPPQNCSQAFSKEGDQIFTNRTYTAEQTRANCLSGDVEEEIRCVYMCGCSVRVGLPLKTDQEVMRCKHHKKHYEEKRSAHLRNIQTLEANLESKEQELQAKKISPERLEVRRTARSLDSEISRLKVKITTQQEQQGDREEVVRYYHEALENYKNMAQKMKNLNGFIKSLDNVMNHRLQVYAELRRFLSARCKYYFDSMLAQRGYTGSMTFDHKNETLSISVQPGQGNKADLSDMRSLSGGERSFSTVCFVLSLWAITEAPFRCLDEFDVYMDMVNRRISMDMMLKVAAGQRYRQFIFLTPQSMSSLPVSKLIRILRLKDPDRSQNNTQRTQEEDE</sequence>
<evidence type="ECO:0000256" key="2">
    <source>
        <dbReference type="ARBA" id="ARBA00004286"/>
    </source>
</evidence>
<evidence type="ECO:0000313" key="18">
    <source>
        <dbReference type="Ensembl" id="ENSSAUP00010049039.1"/>
    </source>
</evidence>
<evidence type="ECO:0000256" key="11">
    <source>
        <dbReference type="ARBA" id="ARBA00023242"/>
    </source>
</evidence>
<reference evidence="18" key="3">
    <citation type="submission" date="2025-09" db="UniProtKB">
        <authorList>
            <consortium name="Ensembl"/>
        </authorList>
    </citation>
    <scope>IDENTIFICATION</scope>
</reference>
<comment type="similarity">
    <text evidence="3">Belongs to the SMC family. SMC6 subfamily.</text>
</comment>
<dbReference type="PANTHER" id="PTHR19306:SF7">
    <property type="entry name" value="SI:DKEY-119F1.1"/>
    <property type="match status" value="1"/>
</dbReference>
<evidence type="ECO:0000256" key="9">
    <source>
        <dbReference type="ARBA" id="ARBA00023172"/>
    </source>
</evidence>
<comment type="function">
    <text evidence="12">Core component of the SMC5-SMC6 complex, a complex involved in repair of DNA double-strand breaks by homologous recombination. The complex may promote sister chromatid homologous recombination by recruiting the SMC1-SMC3 cohesin complex to double-strand breaks. The complex is required for telomere maintenance via recombination and mediates sumoylation of shelterin complex (telosome) components.</text>
</comment>
<gene>
    <name evidence="18" type="primary">si:dkey-119f1.1</name>
</gene>
<protein>
    <recommendedName>
        <fullName evidence="14">Structural maintenance of chromosomes protein 6</fullName>
    </recommendedName>
</protein>
<dbReference type="Ensembl" id="ENSSAUT00010051609.1">
    <property type="protein sequence ID" value="ENSSAUP00010049039.1"/>
    <property type="gene ID" value="ENSSAUG00010019288.1"/>
</dbReference>
<keyword evidence="19" id="KW-1185">Reference proteome</keyword>
<evidence type="ECO:0000259" key="17">
    <source>
        <dbReference type="Pfam" id="PF02463"/>
    </source>
</evidence>
<evidence type="ECO:0000256" key="14">
    <source>
        <dbReference type="ARBA" id="ARBA00069480"/>
    </source>
</evidence>
<dbReference type="GO" id="GO:0003684">
    <property type="term" value="F:damaged DNA binding"/>
    <property type="evidence" value="ECO:0007669"/>
    <property type="project" value="TreeGrafter"/>
</dbReference>
<evidence type="ECO:0000256" key="6">
    <source>
        <dbReference type="ARBA" id="ARBA00022763"/>
    </source>
</evidence>
<reference evidence="18" key="2">
    <citation type="submission" date="2025-08" db="UniProtKB">
        <authorList>
            <consortium name="Ensembl"/>
        </authorList>
    </citation>
    <scope>IDENTIFICATION</scope>
</reference>
<dbReference type="GO" id="GO:0000724">
    <property type="term" value="P:double-strand break repair via homologous recombination"/>
    <property type="evidence" value="ECO:0007669"/>
    <property type="project" value="TreeGrafter"/>
</dbReference>
<dbReference type="AlphaFoldDB" id="A0A671XD56"/>
<evidence type="ECO:0000256" key="10">
    <source>
        <dbReference type="ARBA" id="ARBA00023204"/>
    </source>
</evidence>
<keyword evidence="7" id="KW-0067">ATP-binding</keyword>
<evidence type="ECO:0000256" key="15">
    <source>
        <dbReference type="SAM" id="Coils"/>
    </source>
</evidence>
<evidence type="ECO:0000256" key="3">
    <source>
        <dbReference type="ARBA" id="ARBA00006793"/>
    </source>
</evidence>
<dbReference type="PANTHER" id="PTHR19306">
    <property type="entry name" value="STRUCTURAL MAINTENANCE OF CHROMOSOMES 5,6 SMC5, SMC6"/>
    <property type="match status" value="1"/>
</dbReference>
<feature type="domain" description="RecF/RecN/SMC N-terminal" evidence="17">
    <location>
        <begin position="49"/>
        <end position="853"/>
    </location>
</feature>
<keyword evidence="5" id="KW-0547">Nucleotide-binding</keyword>
<evidence type="ECO:0000256" key="7">
    <source>
        <dbReference type="ARBA" id="ARBA00022840"/>
    </source>
</evidence>
<dbReference type="GO" id="GO:0030915">
    <property type="term" value="C:Smc5-Smc6 complex"/>
    <property type="evidence" value="ECO:0007669"/>
    <property type="project" value="TreeGrafter"/>
</dbReference>
<dbReference type="Pfam" id="PF02463">
    <property type="entry name" value="SMC_N"/>
    <property type="match status" value="1"/>
</dbReference>
<dbReference type="GeneTree" id="ENSGT00550000074816"/>
<accession>A0A671XD56</accession>
<dbReference type="GO" id="GO:0003697">
    <property type="term" value="F:single-stranded DNA binding"/>
    <property type="evidence" value="ECO:0007669"/>
    <property type="project" value="TreeGrafter"/>
</dbReference>
<dbReference type="SUPFAM" id="SSF52540">
    <property type="entry name" value="P-loop containing nucleoside triphosphate hydrolases"/>
    <property type="match status" value="1"/>
</dbReference>
<evidence type="ECO:0000256" key="8">
    <source>
        <dbReference type="ARBA" id="ARBA00023054"/>
    </source>
</evidence>
<dbReference type="GO" id="GO:0005634">
    <property type="term" value="C:nucleus"/>
    <property type="evidence" value="ECO:0007669"/>
    <property type="project" value="UniProtKB-SubCell"/>
</dbReference>
<dbReference type="InterPro" id="IPR027417">
    <property type="entry name" value="P-loop_NTPase"/>
</dbReference>
<keyword evidence="6" id="KW-0227">DNA damage</keyword>
<keyword evidence="8 15" id="KW-0175">Coiled coil</keyword>
<evidence type="ECO:0000256" key="5">
    <source>
        <dbReference type="ARBA" id="ARBA00022741"/>
    </source>
</evidence>
<comment type="subunit">
    <text evidence="13">Forms a heterodimer with smc5. Component of the SMC5-SMC6 complex which consists at least of smc5, smc6, nsmce2, nsmce1 and nsmce4a.</text>
</comment>
<keyword evidence="10" id="KW-0234">DNA repair</keyword>
<name>A0A671XD56_SPAAU</name>
<keyword evidence="4" id="KW-0158">Chromosome</keyword>
<organism evidence="18 19">
    <name type="scientific">Sparus aurata</name>
    <name type="common">Gilthead sea bream</name>
    <dbReference type="NCBI Taxonomy" id="8175"/>
    <lineage>
        <taxon>Eukaryota</taxon>
        <taxon>Metazoa</taxon>
        <taxon>Chordata</taxon>
        <taxon>Craniata</taxon>
        <taxon>Vertebrata</taxon>
        <taxon>Euteleostomi</taxon>
        <taxon>Actinopterygii</taxon>
        <taxon>Neopterygii</taxon>
        <taxon>Teleostei</taxon>
        <taxon>Neoteleostei</taxon>
        <taxon>Acanthomorphata</taxon>
        <taxon>Eupercaria</taxon>
        <taxon>Spariformes</taxon>
        <taxon>Sparidae</taxon>
        <taxon>Sparus</taxon>
    </lineage>
</organism>
<dbReference type="InterPro" id="IPR003395">
    <property type="entry name" value="RecF/RecN/SMC_N"/>
</dbReference>
<dbReference type="FunFam" id="3.40.50.300:FF:003232">
    <property type="entry name" value="Structural maintenance of chromosomes 6, gene 1"/>
    <property type="match status" value="1"/>
</dbReference>
<dbReference type="FunFam" id="3.40.50.300:FF:000959">
    <property type="entry name" value="structural maintenance of chromosomes protein 6"/>
    <property type="match status" value="1"/>
</dbReference>
<proteinExistence type="inferred from homology"/>
<feature type="coiled-coil region" evidence="15">
    <location>
        <begin position="609"/>
        <end position="673"/>
    </location>
</feature>
<comment type="subcellular location">
    <subcellularLocation>
        <location evidence="2">Chromosome</location>
    </subcellularLocation>
    <subcellularLocation>
        <location evidence="1">Nucleus</location>
    </subcellularLocation>
</comment>
<evidence type="ECO:0000256" key="16">
    <source>
        <dbReference type="SAM" id="MobiDB-lite"/>
    </source>
</evidence>
<evidence type="ECO:0000256" key="1">
    <source>
        <dbReference type="ARBA" id="ARBA00004123"/>
    </source>
</evidence>
<evidence type="ECO:0000256" key="13">
    <source>
        <dbReference type="ARBA" id="ARBA00064605"/>
    </source>
</evidence>
<keyword evidence="9" id="KW-0233">DNA recombination</keyword>
<keyword evidence="11" id="KW-0539">Nucleus</keyword>